<keyword evidence="4" id="KW-0143">Chaperone</keyword>
<evidence type="ECO:0000313" key="9">
    <source>
        <dbReference type="Proteomes" id="UP001578633"/>
    </source>
</evidence>
<keyword evidence="5" id="KW-0539">Nucleus</keyword>
<dbReference type="Gene3D" id="1.10.287.110">
    <property type="entry name" value="DnaJ domain"/>
    <property type="match status" value="1"/>
</dbReference>
<keyword evidence="9" id="KW-1185">Reference proteome</keyword>
<evidence type="ECO:0000259" key="7">
    <source>
        <dbReference type="PROSITE" id="PS50076"/>
    </source>
</evidence>
<dbReference type="RefSeq" id="XP_069308254.1">
    <property type="nucleotide sequence ID" value="XM_069450462.1"/>
</dbReference>
<comment type="caution">
    <text evidence="8">The sequence shown here is derived from an EMBL/GenBank/DDBJ whole genome shotgun (WGS) entry which is preliminary data.</text>
</comment>
<feature type="compositionally biased region" description="Basic and acidic residues" evidence="6">
    <location>
        <begin position="127"/>
        <end position="174"/>
    </location>
</feature>
<feature type="compositionally biased region" description="Basic and acidic residues" evidence="6">
    <location>
        <begin position="356"/>
        <end position="369"/>
    </location>
</feature>
<dbReference type="Gene3D" id="3.30.70.330">
    <property type="match status" value="1"/>
</dbReference>
<accession>A0ABR3UMG0</accession>
<feature type="compositionally biased region" description="Basic and acidic residues" evidence="6">
    <location>
        <begin position="104"/>
        <end position="116"/>
    </location>
</feature>
<dbReference type="InterPro" id="IPR012677">
    <property type="entry name" value="Nucleotide-bd_a/b_plait_sf"/>
</dbReference>
<feature type="domain" description="J" evidence="7">
    <location>
        <begin position="18"/>
        <end position="83"/>
    </location>
</feature>
<feature type="region of interest" description="Disordered" evidence="6">
    <location>
        <begin position="104"/>
        <end position="193"/>
    </location>
</feature>
<dbReference type="PANTHER" id="PTHR44313:SF1">
    <property type="entry name" value="DNAJ HOMOLOG SUBFAMILY C MEMBER 17"/>
    <property type="match status" value="1"/>
</dbReference>
<keyword evidence="3" id="KW-0963">Cytoplasm</keyword>
<dbReference type="PROSITE" id="PS50076">
    <property type="entry name" value="DNAJ_2"/>
    <property type="match status" value="1"/>
</dbReference>
<proteinExistence type="predicted"/>
<evidence type="ECO:0000256" key="3">
    <source>
        <dbReference type="ARBA" id="ARBA00022490"/>
    </source>
</evidence>
<sequence length="377" mass="43836">MSDTNMNLRELAKSATDDFYALLGVAVDAPPAAVSKAYRQASRKFHPDKNPDDQDAANRFIYLGWARDILSDKTLKDEYDRARARRREKLLQDELLDGERRKMKEDLDRREQEWAREKRKKTGQFTEAERREHEKIQEITADGKRRRMELQERREREHREMEERWERSRKEKAEASVMDTNKSQEPGEPSDVERSIKVEFKREGETADWDQGKISSMFAKYGDVDMVVIRQDKKIQSSEKKDRKTIKAFITYTRLGHAYAALKNAMSDYPLLESTSWVKAPSSTPTLPTPTLPTRTYTYEEIMIRLDAAVAEERRKRLLRDANAKPLVPPCNKHGAPQFFTCPPKGPVSSKIGSVKWREDEIRKQDAAENAKASRKL</sequence>
<dbReference type="InterPro" id="IPR052094">
    <property type="entry name" value="Pre-mRNA-splicing_ERAD"/>
</dbReference>
<gene>
    <name evidence="8" type="ORF">ACET3X_004276</name>
</gene>
<dbReference type="SMART" id="SM00271">
    <property type="entry name" value="DnaJ"/>
    <property type="match status" value="1"/>
</dbReference>
<name>A0ABR3UMG0_9PLEO</name>
<evidence type="ECO:0000256" key="2">
    <source>
        <dbReference type="ARBA" id="ARBA00004496"/>
    </source>
</evidence>
<comment type="subcellular location">
    <subcellularLocation>
        <location evidence="2">Cytoplasm</location>
    </subcellularLocation>
    <subcellularLocation>
        <location evidence="1">Nucleus</location>
    </subcellularLocation>
</comment>
<evidence type="ECO:0000256" key="6">
    <source>
        <dbReference type="SAM" id="MobiDB-lite"/>
    </source>
</evidence>
<dbReference type="Proteomes" id="UP001578633">
    <property type="component" value="Chromosome 3"/>
</dbReference>
<evidence type="ECO:0000313" key="8">
    <source>
        <dbReference type="EMBL" id="KAL1797670.1"/>
    </source>
</evidence>
<dbReference type="EMBL" id="JBHGVX010000003">
    <property type="protein sequence ID" value="KAL1797670.1"/>
    <property type="molecule type" value="Genomic_DNA"/>
</dbReference>
<dbReference type="InterPro" id="IPR001623">
    <property type="entry name" value="DnaJ_domain"/>
</dbReference>
<dbReference type="SUPFAM" id="SSF46565">
    <property type="entry name" value="Chaperone J-domain"/>
    <property type="match status" value="1"/>
</dbReference>
<protein>
    <recommendedName>
        <fullName evidence="7">J domain-containing protein</fullName>
    </recommendedName>
</protein>
<dbReference type="CDD" id="cd06257">
    <property type="entry name" value="DnaJ"/>
    <property type="match status" value="1"/>
</dbReference>
<dbReference type="PANTHER" id="PTHR44313">
    <property type="entry name" value="DNAJ HOMOLOG SUBFAMILY C MEMBER 17"/>
    <property type="match status" value="1"/>
</dbReference>
<evidence type="ECO:0000256" key="1">
    <source>
        <dbReference type="ARBA" id="ARBA00004123"/>
    </source>
</evidence>
<dbReference type="InterPro" id="IPR036869">
    <property type="entry name" value="J_dom_sf"/>
</dbReference>
<evidence type="ECO:0000256" key="4">
    <source>
        <dbReference type="ARBA" id="ARBA00023186"/>
    </source>
</evidence>
<dbReference type="GeneID" id="96084598"/>
<dbReference type="Pfam" id="PF00226">
    <property type="entry name" value="DnaJ"/>
    <property type="match status" value="1"/>
</dbReference>
<reference evidence="8 9" key="1">
    <citation type="submission" date="2024-09" db="EMBL/GenBank/DDBJ databases">
        <title>T2T genomes of carrot and Alternaria dauci and their utility for understanding host-pathogen interaction during carrot leaf blight disease.</title>
        <authorList>
            <person name="Liu W."/>
            <person name="Xu S."/>
            <person name="Ou C."/>
            <person name="Liu X."/>
            <person name="Zhuang F."/>
            <person name="Deng X.W."/>
        </authorList>
    </citation>
    <scope>NUCLEOTIDE SEQUENCE [LARGE SCALE GENOMIC DNA]</scope>
    <source>
        <strain evidence="8 9">A2016</strain>
    </source>
</reference>
<dbReference type="PRINTS" id="PR00625">
    <property type="entry name" value="JDOMAIN"/>
</dbReference>
<feature type="region of interest" description="Disordered" evidence="6">
    <location>
        <begin position="336"/>
        <end position="377"/>
    </location>
</feature>
<organism evidence="8 9">
    <name type="scientific">Alternaria dauci</name>
    <dbReference type="NCBI Taxonomy" id="48095"/>
    <lineage>
        <taxon>Eukaryota</taxon>
        <taxon>Fungi</taxon>
        <taxon>Dikarya</taxon>
        <taxon>Ascomycota</taxon>
        <taxon>Pezizomycotina</taxon>
        <taxon>Dothideomycetes</taxon>
        <taxon>Pleosporomycetidae</taxon>
        <taxon>Pleosporales</taxon>
        <taxon>Pleosporineae</taxon>
        <taxon>Pleosporaceae</taxon>
        <taxon>Alternaria</taxon>
        <taxon>Alternaria sect. Porri</taxon>
    </lineage>
</organism>
<evidence type="ECO:0000256" key="5">
    <source>
        <dbReference type="ARBA" id="ARBA00023242"/>
    </source>
</evidence>